<gene>
    <name evidence="1" type="ORF">BAOM_2824</name>
</gene>
<dbReference type="Proteomes" id="UP000283095">
    <property type="component" value="Chromosome"/>
</dbReference>
<evidence type="ECO:0000313" key="1">
    <source>
        <dbReference type="EMBL" id="AZV43433.1"/>
    </source>
</evidence>
<reference evidence="1 2" key="1">
    <citation type="submission" date="2018-01" db="EMBL/GenBank/DDBJ databases">
        <title>Bacillus asahii Genome sequencing and assembly.</title>
        <authorList>
            <person name="Jiang H."/>
            <person name="Feng Y."/>
            <person name="Zhao F."/>
            <person name="Lin X."/>
        </authorList>
    </citation>
    <scope>NUCLEOTIDE SEQUENCE [LARGE SCALE GENOMIC DNA]</scope>
    <source>
        <strain evidence="1 2">OM18</strain>
    </source>
</reference>
<dbReference type="EMBL" id="CP026095">
    <property type="protein sequence ID" value="AZV43433.1"/>
    <property type="molecule type" value="Genomic_DNA"/>
</dbReference>
<dbReference type="KEGG" id="pasa:BAOM_2824"/>
<sequence>MVYLFISLVVGAVEWWFKNEMTLPARVMAEQPGALLDKNLE</sequence>
<name>A0A3T0KT37_9BACI</name>
<protein>
    <submittedName>
        <fullName evidence="1">TetR family transcriptional regulator</fullName>
    </submittedName>
</protein>
<dbReference type="AlphaFoldDB" id="A0A3T0KT37"/>
<organism evidence="1 2">
    <name type="scientific">Peribacillus asahii</name>
    <dbReference type="NCBI Taxonomy" id="228899"/>
    <lineage>
        <taxon>Bacteria</taxon>
        <taxon>Bacillati</taxon>
        <taxon>Bacillota</taxon>
        <taxon>Bacilli</taxon>
        <taxon>Bacillales</taxon>
        <taxon>Bacillaceae</taxon>
        <taxon>Peribacillus</taxon>
    </lineage>
</organism>
<dbReference type="RefSeq" id="WP_257467292.1">
    <property type="nucleotide sequence ID" value="NZ_CP026095.1"/>
</dbReference>
<accession>A0A3T0KT37</accession>
<evidence type="ECO:0000313" key="2">
    <source>
        <dbReference type="Proteomes" id="UP000283095"/>
    </source>
</evidence>
<proteinExistence type="predicted"/>